<evidence type="ECO:0000313" key="4">
    <source>
        <dbReference type="EMBL" id="RHC90070.1"/>
    </source>
</evidence>
<dbReference type="SUPFAM" id="SSF53649">
    <property type="entry name" value="Alkaline phosphatase-like"/>
    <property type="match status" value="1"/>
</dbReference>
<dbReference type="GO" id="GO:0016787">
    <property type="term" value="F:hydrolase activity"/>
    <property type="evidence" value="ECO:0007669"/>
    <property type="project" value="UniProtKB-KW"/>
</dbReference>
<evidence type="ECO:0000256" key="1">
    <source>
        <dbReference type="SAM" id="SignalP"/>
    </source>
</evidence>
<dbReference type="EMBL" id="QSII01000001">
    <property type="protein sequence ID" value="RHC90070.1"/>
    <property type="molecule type" value="Genomic_DNA"/>
</dbReference>
<dbReference type="PROSITE" id="PS51318">
    <property type="entry name" value="TAT"/>
    <property type="match status" value="1"/>
</dbReference>
<accession>A0A3E4ZR81</accession>
<evidence type="ECO:0000313" key="5">
    <source>
        <dbReference type="Proteomes" id="UP000286260"/>
    </source>
</evidence>
<dbReference type="EMBL" id="WNDD01000003">
    <property type="protein sequence ID" value="MTV00800.1"/>
    <property type="molecule type" value="Genomic_DNA"/>
</dbReference>
<dbReference type="Proteomes" id="UP000434916">
    <property type="component" value="Unassembled WGS sequence"/>
</dbReference>
<gene>
    <name evidence="4" type="ORF">DW828_00565</name>
    <name evidence="2" type="ORF">GMD82_01915</name>
    <name evidence="3" type="ORF">GME02_03800</name>
</gene>
<dbReference type="Pfam" id="PF01663">
    <property type="entry name" value="Phosphodiest"/>
    <property type="match status" value="1"/>
</dbReference>
<dbReference type="PANTHER" id="PTHR10151">
    <property type="entry name" value="ECTONUCLEOTIDE PYROPHOSPHATASE/PHOSPHODIESTERASE"/>
    <property type="match status" value="1"/>
</dbReference>
<dbReference type="RefSeq" id="WP_122115863.1">
    <property type="nucleotide sequence ID" value="NZ_CP072229.1"/>
</dbReference>
<keyword evidence="6" id="KW-1185">Reference proteome</keyword>
<dbReference type="InterPro" id="IPR002591">
    <property type="entry name" value="Phosphodiest/P_Trfase"/>
</dbReference>
<sequence>MKNSRRTFFKQGLAGALALGSASLPIPAAAMTDGVGKAKAKRVVLISLDGICVEGFLKARTPNLDALLADGSLSLDTRVVMPSVTLPNWTSHLTGSGPEQHGVVDNSWEISKFKLPAIHTDSDGYYPSVFKILKDAVPQMKTAFYYNWINLFYPYNKKYLDEVSYLEQDAYVPNYEKAFSFLKANEGNPTLVFLYSVHTDHAGHKHKWMSPEYIKSIEEADVEIGKFLEKMKRDGLYKDTHFMFLTDHGGIEYGHGGVSTNEMIVPWGITGPGIRKGFKITEPNNTVNTAATILRLFDVEKPLPWTGEVLSSIFK</sequence>
<evidence type="ECO:0000313" key="3">
    <source>
        <dbReference type="EMBL" id="MTV00800.1"/>
    </source>
</evidence>
<protein>
    <submittedName>
        <fullName evidence="4">Nucleotide pyrophosphatase</fullName>
    </submittedName>
    <submittedName>
        <fullName evidence="2">Sulfatase-like hydrolase/transferase</fullName>
    </submittedName>
</protein>
<keyword evidence="3" id="KW-0378">Hydrolase</keyword>
<dbReference type="InterPro" id="IPR017850">
    <property type="entry name" value="Alkaline_phosphatase_core_sf"/>
</dbReference>
<dbReference type="Proteomes" id="UP000482671">
    <property type="component" value="Unassembled WGS sequence"/>
</dbReference>
<organism evidence="4 5">
    <name type="scientific">Parabacteroides merdae</name>
    <dbReference type="NCBI Taxonomy" id="46503"/>
    <lineage>
        <taxon>Bacteria</taxon>
        <taxon>Pseudomonadati</taxon>
        <taxon>Bacteroidota</taxon>
        <taxon>Bacteroidia</taxon>
        <taxon>Bacteroidales</taxon>
        <taxon>Tannerellaceae</taxon>
        <taxon>Parabacteroides</taxon>
    </lineage>
</organism>
<dbReference type="EMBL" id="WNCN01000002">
    <property type="protein sequence ID" value="MTU38287.1"/>
    <property type="molecule type" value="Genomic_DNA"/>
</dbReference>
<keyword evidence="1" id="KW-0732">Signal</keyword>
<evidence type="ECO:0000313" key="7">
    <source>
        <dbReference type="Proteomes" id="UP000482671"/>
    </source>
</evidence>
<dbReference type="InterPro" id="IPR006311">
    <property type="entry name" value="TAT_signal"/>
</dbReference>
<reference evidence="4 5" key="1">
    <citation type="submission" date="2018-08" db="EMBL/GenBank/DDBJ databases">
        <title>A genome reference for cultivated species of the human gut microbiota.</title>
        <authorList>
            <person name="Zou Y."/>
            <person name="Xue W."/>
            <person name="Luo G."/>
        </authorList>
    </citation>
    <scope>NUCLEOTIDE SEQUENCE [LARGE SCALE GENOMIC DNA]</scope>
    <source>
        <strain evidence="4 5">AM34-17</strain>
    </source>
</reference>
<evidence type="ECO:0000313" key="2">
    <source>
        <dbReference type="EMBL" id="MTU38287.1"/>
    </source>
</evidence>
<evidence type="ECO:0000313" key="6">
    <source>
        <dbReference type="Proteomes" id="UP000434916"/>
    </source>
</evidence>
<dbReference type="STRING" id="46503.ERS852463_02402"/>
<comment type="caution">
    <text evidence="4">The sequence shown here is derived from an EMBL/GenBank/DDBJ whole genome shotgun (WGS) entry which is preliminary data.</text>
</comment>
<dbReference type="AlphaFoldDB" id="A0A3E4ZR81"/>
<feature type="chain" id="PRO_5044593087" evidence="1">
    <location>
        <begin position="29"/>
        <end position="315"/>
    </location>
</feature>
<proteinExistence type="predicted"/>
<dbReference type="Proteomes" id="UP000286260">
    <property type="component" value="Unassembled WGS sequence"/>
</dbReference>
<dbReference type="PANTHER" id="PTHR10151:SF120">
    <property type="entry name" value="BIS(5'-ADENOSYL)-TRIPHOSPHATASE"/>
    <property type="match status" value="1"/>
</dbReference>
<feature type="signal peptide" evidence="1">
    <location>
        <begin position="1"/>
        <end position="28"/>
    </location>
</feature>
<dbReference type="Gene3D" id="3.40.720.10">
    <property type="entry name" value="Alkaline Phosphatase, subunit A"/>
    <property type="match status" value="1"/>
</dbReference>
<reference evidence="6 7" key="2">
    <citation type="journal article" date="2019" name="Nat. Med.">
        <title>A library of human gut bacterial isolates paired with longitudinal multiomics data enables mechanistic microbiome research.</title>
        <authorList>
            <person name="Poyet M."/>
            <person name="Groussin M."/>
            <person name="Gibbons S.M."/>
            <person name="Avila-Pacheco J."/>
            <person name="Jiang X."/>
            <person name="Kearney S.M."/>
            <person name="Perrotta A.R."/>
            <person name="Berdy B."/>
            <person name="Zhao S."/>
            <person name="Lieberman T.D."/>
            <person name="Swanson P.K."/>
            <person name="Smith M."/>
            <person name="Roesemann S."/>
            <person name="Alexander J.E."/>
            <person name="Rich S.A."/>
            <person name="Livny J."/>
            <person name="Vlamakis H."/>
            <person name="Clish C."/>
            <person name="Bullock K."/>
            <person name="Deik A."/>
            <person name="Scott J."/>
            <person name="Pierce K.A."/>
            <person name="Xavier R.J."/>
            <person name="Alm E.J."/>
        </authorList>
    </citation>
    <scope>NUCLEOTIDE SEQUENCE [LARGE SCALE GENOMIC DNA]</scope>
    <source>
        <strain evidence="3 7">BIOML-A11</strain>
        <strain evidence="2 6">BIOML-A29</strain>
    </source>
</reference>
<name>A0A3E4ZR81_9BACT</name>